<dbReference type="Proteomes" id="UP000001876">
    <property type="component" value="Unassembled WGS sequence"/>
</dbReference>
<evidence type="ECO:0000313" key="11">
    <source>
        <dbReference type="Proteomes" id="UP000001876"/>
    </source>
</evidence>
<evidence type="ECO:0000256" key="7">
    <source>
        <dbReference type="SAM" id="MobiDB-lite"/>
    </source>
</evidence>
<comment type="subcellular location">
    <subcellularLocation>
        <location evidence="1 6">Plastid</location>
        <location evidence="1 6">Chloroplast stroma</location>
    </subcellularLocation>
</comment>
<keyword evidence="6" id="KW-0150">Chloroplast</keyword>
<proteinExistence type="inferred from homology"/>
<keyword evidence="2 6" id="KW-0547">Nucleotide-binding</keyword>
<dbReference type="KEGG" id="mpp:MICPUCDRAFT_18274"/>
<evidence type="ECO:0000256" key="5">
    <source>
        <dbReference type="ARBA" id="ARBA00025781"/>
    </source>
</evidence>
<evidence type="ECO:0000256" key="6">
    <source>
        <dbReference type="RuleBase" id="RU369045"/>
    </source>
</evidence>
<protein>
    <recommendedName>
        <fullName evidence="6">Ribulose bisphosphate carboxylase/oxygenase activase, chloroplastic</fullName>
        <shortName evidence="6">RA</shortName>
        <shortName evidence="6">RuBisCO activase</shortName>
    </recommendedName>
</protein>
<dbReference type="Gene3D" id="1.10.8.1070">
    <property type="match status" value="1"/>
</dbReference>
<dbReference type="OrthoDB" id="2014558at2759"/>
<reference evidence="10 11" key="1">
    <citation type="journal article" date="2009" name="Science">
        <title>Green evolution and dynamic adaptations revealed by genomes of the marine picoeukaryotes Micromonas.</title>
        <authorList>
            <person name="Worden A.Z."/>
            <person name="Lee J.H."/>
            <person name="Mock T."/>
            <person name="Rouze P."/>
            <person name="Simmons M.P."/>
            <person name="Aerts A.L."/>
            <person name="Allen A.E."/>
            <person name="Cuvelier M.L."/>
            <person name="Derelle E."/>
            <person name="Everett M.V."/>
            <person name="Foulon E."/>
            <person name="Grimwood J."/>
            <person name="Gundlach H."/>
            <person name="Henrissat B."/>
            <person name="Napoli C."/>
            <person name="McDonald S.M."/>
            <person name="Parker M.S."/>
            <person name="Rombauts S."/>
            <person name="Salamov A."/>
            <person name="Von Dassow P."/>
            <person name="Badger J.H."/>
            <person name="Coutinho P.M."/>
            <person name="Demir E."/>
            <person name="Dubchak I."/>
            <person name="Gentemann C."/>
            <person name="Eikrem W."/>
            <person name="Gready J.E."/>
            <person name="John U."/>
            <person name="Lanier W."/>
            <person name="Lindquist E.A."/>
            <person name="Lucas S."/>
            <person name="Mayer K.F."/>
            <person name="Moreau H."/>
            <person name="Not F."/>
            <person name="Otillar R."/>
            <person name="Panaud O."/>
            <person name="Pangilinan J."/>
            <person name="Paulsen I."/>
            <person name="Piegu B."/>
            <person name="Poliakov A."/>
            <person name="Robbens S."/>
            <person name="Schmutz J."/>
            <person name="Toulza E."/>
            <person name="Wyss T."/>
            <person name="Zelensky A."/>
            <person name="Zhou K."/>
            <person name="Armbrust E.V."/>
            <person name="Bhattacharya D."/>
            <person name="Goodenough U.W."/>
            <person name="Van de Peer Y."/>
            <person name="Grigoriev I.V."/>
        </authorList>
    </citation>
    <scope>NUCLEOTIDE SEQUENCE [LARGE SCALE GENOMIC DNA]</scope>
    <source>
        <strain evidence="10 11">CCMP1545</strain>
    </source>
</reference>
<feature type="compositionally biased region" description="Low complexity" evidence="7">
    <location>
        <begin position="57"/>
        <end position="67"/>
    </location>
</feature>
<dbReference type="OMA" id="YWHAASS"/>
<keyword evidence="6" id="KW-0934">Plastid</keyword>
<gene>
    <name evidence="10" type="ORF">MICPUCDRAFT_18274</name>
</gene>
<dbReference type="GO" id="GO:0046863">
    <property type="term" value="F:ribulose-1,5-bisphosphate carboxylase/oxygenase activator activity"/>
    <property type="evidence" value="ECO:0007669"/>
    <property type="project" value="UniProtKB-UniRule"/>
</dbReference>
<dbReference type="GO" id="GO:0009570">
    <property type="term" value="C:chloroplast stroma"/>
    <property type="evidence" value="ECO:0007669"/>
    <property type="project" value="UniProtKB-SubCell"/>
</dbReference>
<feature type="compositionally biased region" description="Low complexity" evidence="7">
    <location>
        <begin position="1"/>
        <end position="18"/>
    </location>
</feature>
<dbReference type="GO" id="GO:0005524">
    <property type="term" value="F:ATP binding"/>
    <property type="evidence" value="ECO:0007669"/>
    <property type="project" value="UniProtKB-UniRule"/>
</dbReference>
<evidence type="ECO:0000259" key="9">
    <source>
        <dbReference type="Pfam" id="PF21228"/>
    </source>
</evidence>
<comment type="function">
    <text evidence="4 6">Activation of RuBisCO (ribulose-1,5-bisphosphate carboxylase/oxygenase; EC 4.1.1.39) involves the ATP-dependent carboxylation of the epsilon-amino group of lysine leading to a carbamate structure.</text>
</comment>
<feature type="domain" description="ATPase AAA-type core" evidence="8">
    <location>
        <begin position="184"/>
        <end position="336"/>
    </location>
</feature>
<dbReference type="GO" id="GO:0016887">
    <property type="term" value="F:ATP hydrolysis activity"/>
    <property type="evidence" value="ECO:0007669"/>
    <property type="project" value="UniProtKB-UniRule"/>
</dbReference>
<name>C1MW61_MICPC</name>
<organism evidence="11">
    <name type="scientific">Micromonas pusilla (strain CCMP1545)</name>
    <name type="common">Picoplanktonic green alga</name>
    <dbReference type="NCBI Taxonomy" id="564608"/>
    <lineage>
        <taxon>Eukaryota</taxon>
        <taxon>Viridiplantae</taxon>
        <taxon>Chlorophyta</taxon>
        <taxon>Mamiellophyceae</taxon>
        <taxon>Mamiellales</taxon>
        <taxon>Mamiellaceae</taxon>
        <taxon>Micromonas</taxon>
    </lineage>
</organism>
<dbReference type="RefSeq" id="XP_003060161.1">
    <property type="nucleotide sequence ID" value="XM_003060115.1"/>
</dbReference>
<sequence>MTSAAATSIAGASAAPSSHRARRGGDARNPRRTPHPRLVRWTARTAPIDDDGDDDASALAPPRASSPSPSPSPSSWDAEETHARGTGEDYLYELGRQSSNLRTEVGARKGVVDDVFAGTANANFVLGADADIATGELRYTEARSLTNVVDGCYVPPRFMDKVCVHLVKNHLAEGVGQVPLILGIWGEKGCGKSYTLELCLRAMRASPIIVSAGELEDEWAGAPGRRIRERYRAASRLMSQARSISTLTGRLACLVINDLDAGAGTYRATQKTVNMQMVMGTLMNLCDHPTSVSVGAEEWREDRELRRVPIIITGNDLSTLYAPLLRDGRMDKFMWAPSIDERAAAVHAVMADAGVTARDALELVRAFSNQARSPLDFFGALHARTVDAAVLEWIARNGGARGMGDALLRGDARTRKAPSVDRSSSRLTLEALLEIGRELEREQQRVLDVRLVDEYMKGVKEDGVRESDERDSDVAARSQVRSIHWFPYDRVGVVNADP</sequence>
<keyword evidence="11" id="KW-1185">Reference proteome</keyword>
<comment type="similarity">
    <text evidence="5 6">Belongs to the RuBisCO activase family.</text>
</comment>
<dbReference type="PANTHER" id="PTHR32429:SF11">
    <property type="entry name" value="RIBULOSE BISPHOSPHATE CARBOXYLASE_OXYGENASE ACTIVASE, CHLOROPLASTIC"/>
    <property type="match status" value="1"/>
</dbReference>
<dbReference type="InterPro" id="IPR027417">
    <property type="entry name" value="P-loop_NTPase"/>
</dbReference>
<keyword evidence="3 6" id="KW-0067">ATP-binding</keyword>
<dbReference type="GeneID" id="9685599"/>
<dbReference type="InterPro" id="IPR044960">
    <property type="entry name" value="RCA-like"/>
</dbReference>
<evidence type="ECO:0000256" key="3">
    <source>
        <dbReference type="ARBA" id="ARBA00022840"/>
    </source>
</evidence>
<evidence type="ECO:0000313" key="10">
    <source>
        <dbReference type="EMBL" id="EEH56113.1"/>
    </source>
</evidence>
<dbReference type="Gene3D" id="3.40.50.300">
    <property type="entry name" value="P-loop containing nucleotide triphosphate hydrolases"/>
    <property type="match status" value="1"/>
</dbReference>
<dbReference type="STRING" id="564608.C1MW61"/>
<feature type="domain" description="Ribulose bisphosphate carboxylase/oxygenase activase AAA helical" evidence="9">
    <location>
        <begin position="340"/>
        <end position="443"/>
    </location>
</feature>
<dbReference type="eggNOG" id="KOG0651">
    <property type="taxonomic scope" value="Eukaryota"/>
</dbReference>
<dbReference type="InterPro" id="IPR003959">
    <property type="entry name" value="ATPase_AAA_core"/>
</dbReference>
<dbReference type="Pfam" id="PF21228">
    <property type="entry name" value="RuBisCO_activase_AAA_helical"/>
    <property type="match status" value="1"/>
</dbReference>
<dbReference type="Pfam" id="PF00004">
    <property type="entry name" value="AAA"/>
    <property type="match status" value="1"/>
</dbReference>
<accession>C1MW61</accession>
<dbReference type="AlphaFoldDB" id="C1MW61"/>
<dbReference type="EMBL" id="GG663741">
    <property type="protein sequence ID" value="EEH56113.1"/>
    <property type="molecule type" value="Genomic_DNA"/>
</dbReference>
<dbReference type="InterPro" id="IPR048571">
    <property type="entry name" value="RuBisCO_activase_AAA_helical"/>
</dbReference>
<dbReference type="SUPFAM" id="SSF52540">
    <property type="entry name" value="P-loop containing nucleoside triphosphate hydrolases"/>
    <property type="match status" value="1"/>
</dbReference>
<evidence type="ECO:0000256" key="1">
    <source>
        <dbReference type="ARBA" id="ARBA00004470"/>
    </source>
</evidence>
<dbReference type="PANTHER" id="PTHR32429">
    <property type="match status" value="1"/>
</dbReference>
<feature type="region of interest" description="Disordered" evidence="7">
    <location>
        <begin position="1"/>
        <end position="82"/>
    </location>
</feature>
<evidence type="ECO:0000256" key="4">
    <source>
        <dbReference type="ARBA" id="ARBA00025556"/>
    </source>
</evidence>
<evidence type="ECO:0000256" key="2">
    <source>
        <dbReference type="ARBA" id="ARBA00022741"/>
    </source>
</evidence>
<evidence type="ECO:0000259" key="8">
    <source>
        <dbReference type="Pfam" id="PF00004"/>
    </source>
</evidence>